<reference evidence="2 3" key="1">
    <citation type="submission" date="2018-05" db="EMBL/GenBank/DDBJ databases">
        <title>Rhodoferax soyangensis sp.nov., isolated from an oligotrophic freshwater lake.</title>
        <authorList>
            <person name="Park M."/>
        </authorList>
    </citation>
    <scope>NUCLEOTIDE SEQUENCE [LARGE SCALE GENOMIC DNA]</scope>
    <source>
        <strain evidence="2 3">IMCC26218</strain>
    </source>
</reference>
<feature type="compositionally biased region" description="Low complexity" evidence="1">
    <location>
        <begin position="266"/>
        <end position="285"/>
    </location>
</feature>
<dbReference type="Pfam" id="PF07793">
    <property type="entry name" value="DUF1631"/>
    <property type="match status" value="1"/>
</dbReference>
<keyword evidence="3" id="KW-1185">Reference proteome</keyword>
<proteinExistence type="predicted"/>
<dbReference type="RefSeq" id="WP_117177893.1">
    <property type="nucleotide sequence ID" value="NZ_QFZK01000007.1"/>
</dbReference>
<accession>A0A3E1RB28</accession>
<feature type="compositionally biased region" description="Low complexity" evidence="1">
    <location>
        <begin position="249"/>
        <end position="258"/>
    </location>
</feature>
<gene>
    <name evidence="2" type="ORF">DIC66_13130</name>
</gene>
<evidence type="ECO:0000313" key="3">
    <source>
        <dbReference type="Proteomes" id="UP000260665"/>
    </source>
</evidence>
<evidence type="ECO:0000313" key="2">
    <source>
        <dbReference type="EMBL" id="RFO96574.1"/>
    </source>
</evidence>
<dbReference type="Proteomes" id="UP000260665">
    <property type="component" value="Unassembled WGS sequence"/>
</dbReference>
<feature type="compositionally biased region" description="Polar residues" evidence="1">
    <location>
        <begin position="234"/>
        <end position="248"/>
    </location>
</feature>
<organism evidence="2 3">
    <name type="scientific">Rhodoferax lacus</name>
    <dbReference type="NCBI Taxonomy" id="2184758"/>
    <lineage>
        <taxon>Bacteria</taxon>
        <taxon>Pseudomonadati</taxon>
        <taxon>Pseudomonadota</taxon>
        <taxon>Betaproteobacteria</taxon>
        <taxon>Burkholderiales</taxon>
        <taxon>Comamonadaceae</taxon>
        <taxon>Rhodoferax</taxon>
    </lineage>
</organism>
<dbReference type="OrthoDB" id="6188167at2"/>
<name>A0A3E1RB28_9BURK</name>
<dbReference type="InterPro" id="IPR012434">
    <property type="entry name" value="DUF1631"/>
</dbReference>
<feature type="region of interest" description="Disordered" evidence="1">
    <location>
        <begin position="218"/>
        <end position="314"/>
    </location>
</feature>
<sequence length="823" mass="90140">MVTSSTFSPRAQLGKTVRERYLADVSKAMVEIGTVVQSHLTELVIEPAMARESQLRRDTWTAYKSAQNVWVDLTLKVWRDCLGPQREAKSSASMELGGMELVGTEVVENKILASRMVLAVNEKVISELDDVRVRLKYLEKIEDLDNRDLMRPEVLVLLLVEQWPKSGMSPDAWSMVSPVVQRVLIERMKLAYKEANELLVQNGILPVIELKDRVRAPRSIPGGFRPAPRPESPPTGSGQLPTDQQGTESGSAAQRAAGGFFGGRLGWRSGAPSAPASMPGAQSAPNTGSGSTGSTPFWKSSGASGGSERGQAYSAAEETRMLTAGTPLARARSRAQGVIGQLKRIFSSNVGSDFAGTQHYQPSPALAHAISPQVVAARYAEGGTLYEDFSPAGVVRVANDLRQKSTELKQKAETKGEKATIEIVALMFQAILAEERIPPGIRVWFARLQMPVLRVALEDADFFGTADHPARLLIDRMGSCVMGFDGTDVQSGAMETEVKRIVQVIEQYPETGKKVYQIVYEEFQKFLSKFLTEKGSTQKVVSVAQQVEQKETLAIQYTIEMRNMLQDMPVRDEIRDFLFKVWAEVLAVSALRKGSKHADTQSLKKCATDLVWAASAKPSRADRARVIQDLPNLLLRLRSGMTLLAMAPSEQEGHVKAISDTLADAFMSKTQAIPQEKIDAMAQRLSNLEDFVSDDIMGDLPLDAESLEMMLGIDASAIEVVSGGGSKPTAAMLAWAAELQLGAWFSLDHNSQITQVQFAWRSERKHLNLFASTNGRTFLIQGGRLAAYLQAGLLLPQEEEALTVRATRDALAKIEANPERLLV</sequence>
<evidence type="ECO:0000256" key="1">
    <source>
        <dbReference type="SAM" id="MobiDB-lite"/>
    </source>
</evidence>
<dbReference type="AlphaFoldDB" id="A0A3E1RB28"/>
<feature type="compositionally biased region" description="Polar residues" evidence="1">
    <location>
        <begin position="286"/>
        <end position="302"/>
    </location>
</feature>
<protein>
    <submittedName>
        <fullName evidence="2">DUF1631 domain-containing protein</fullName>
    </submittedName>
</protein>
<dbReference type="EMBL" id="QFZK01000007">
    <property type="protein sequence ID" value="RFO96574.1"/>
    <property type="molecule type" value="Genomic_DNA"/>
</dbReference>
<comment type="caution">
    <text evidence="2">The sequence shown here is derived from an EMBL/GenBank/DDBJ whole genome shotgun (WGS) entry which is preliminary data.</text>
</comment>